<organism evidence="2">
    <name type="scientific">Gnetum luofuense</name>
    <dbReference type="NCBI Taxonomy" id="288818"/>
    <lineage>
        <taxon>Eukaryota</taxon>
        <taxon>Viridiplantae</taxon>
        <taxon>Streptophyta</taxon>
        <taxon>Embryophyta</taxon>
        <taxon>Tracheophyta</taxon>
        <taxon>Spermatophyta</taxon>
        <taxon>Gnetopsida</taxon>
        <taxon>Gnetidae</taxon>
        <taxon>Gnetales</taxon>
        <taxon>Gnetaceae</taxon>
        <taxon>Gnetum</taxon>
    </lineage>
</organism>
<gene>
    <name evidence="2" type="primary">ORF223</name>
</gene>
<keyword evidence="2" id="KW-0934">Plastid</keyword>
<dbReference type="GeneID" id="58901123"/>
<name>A0A7D6J975_9SPER</name>
<dbReference type="RefSeq" id="YP_009918005.1">
    <property type="nucleotide sequence ID" value="NC_050277.1"/>
</dbReference>
<evidence type="ECO:0000256" key="1">
    <source>
        <dbReference type="SAM" id="MobiDB-lite"/>
    </source>
</evidence>
<reference evidence="2" key="1">
    <citation type="submission" date="2020-06" db="EMBL/GenBank/DDBJ databases">
        <title>Plastome structure and phylogeny of Gnetum luofuense C.Y. Cheng (Gnetaceae, Gnetales).</title>
        <authorList>
            <person name="Chang A.C.G."/>
            <person name="Bautista M.A.C."/>
            <person name="Chen T."/>
        </authorList>
    </citation>
    <scope>NUCLEOTIDE SEQUENCE</scope>
</reference>
<feature type="region of interest" description="Disordered" evidence="1">
    <location>
        <begin position="19"/>
        <end position="55"/>
    </location>
</feature>
<proteinExistence type="predicted"/>
<evidence type="ECO:0000313" key="2">
    <source>
        <dbReference type="EMBL" id="QLO81980.1"/>
    </source>
</evidence>
<feature type="compositionally biased region" description="Acidic residues" evidence="1">
    <location>
        <begin position="133"/>
        <end position="168"/>
    </location>
</feature>
<feature type="compositionally biased region" description="Basic residues" evidence="1">
    <location>
        <begin position="200"/>
        <end position="215"/>
    </location>
</feature>
<geneLocation type="chloroplast" evidence="2"/>
<sequence>MPVGVPKLRVRYEEVDLEQLINRKNDNGEPSTSDATRSDHFVEEPTTRRPRRRRNVSCIFPIEKKPERVLRQNTKTFFNIMQEWSRFTLVKERKKKTSMNFGEHIESGKDTPIGESEDFWKDIGASEIFWEDKETEEDQEETEEDQEETEEDQEETEEDQEETEEDQELWNNFSFDFWKDKETEEDQDKETRENKDKETVKKKKRKKKDKKKAKKQNIEWVDL</sequence>
<feature type="region of interest" description="Disordered" evidence="1">
    <location>
        <begin position="128"/>
        <end position="223"/>
    </location>
</feature>
<feature type="compositionally biased region" description="Basic and acidic residues" evidence="1">
    <location>
        <begin position="36"/>
        <end position="47"/>
    </location>
</feature>
<accession>A0A7D6J975</accession>
<keyword evidence="2" id="KW-0150">Chloroplast</keyword>
<dbReference type="AlphaFoldDB" id="A0A7D6J975"/>
<protein>
    <submittedName>
        <fullName evidence="2">Uncharacterized protein</fullName>
    </submittedName>
</protein>
<dbReference type="EMBL" id="MT663149">
    <property type="protein sequence ID" value="QLO81980.1"/>
    <property type="molecule type" value="Genomic_DNA"/>
</dbReference>
<feature type="compositionally biased region" description="Basic and acidic residues" evidence="1">
    <location>
        <begin position="189"/>
        <end position="199"/>
    </location>
</feature>